<evidence type="ECO:0000313" key="2">
    <source>
        <dbReference type="Proteomes" id="UP000295023"/>
    </source>
</evidence>
<gene>
    <name evidence="1" type="ORF">EXY23_21290</name>
</gene>
<organism evidence="1 2">
    <name type="scientific">Roseicella aquatilis</name>
    <dbReference type="NCBI Taxonomy" id="2527868"/>
    <lineage>
        <taxon>Bacteria</taxon>
        <taxon>Pseudomonadati</taxon>
        <taxon>Pseudomonadota</taxon>
        <taxon>Alphaproteobacteria</taxon>
        <taxon>Acetobacterales</taxon>
        <taxon>Roseomonadaceae</taxon>
        <taxon>Roseicella</taxon>
    </lineage>
</organism>
<dbReference type="AlphaFoldDB" id="A0A4R4D6H1"/>
<dbReference type="Gene3D" id="1.20.1220.20">
    <property type="entry name" value="Uncharcterised protein PF01724"/>
    <property type="match status" value="1"/>
</dbReference>
<evidence type="ECO:0000313" key="1">
    <source>
        <dbReference type="EMBL" id="TCZ55587.1"/>
    </source>
</evidence>
<keyword evidence="2" id="KW-1185">Reference proteome</keyword>
<dbReference type="Proteomes" id="UP000295023">
    <property type="component" value="Unassembled WGS sequence"/>
</dbReference>
<dbReference type="OrthoDB" id="425753at2"/>
<name>A0A4R4D6H1_9PROT</name>
<dbReference type="EMBL" id="SKBM01000026">
    <property type="protein sequence ID" value="TCZ55587.1"/>
    <property type="molecule type" value="Genomic_DNA"/>
</dbReference>
<protein>
    <submittedName>
        <fullName evidence="1">DUF29 domain-containing protein</fullName>
    </submittedName>
</protein>
<reference evidence="1 2" key="1">
    <citation type="submission" date="2019-03" db="EMBL/GenBank/DDBJ databases">
        <title>Paracraurococcus aquatilis NE82 genome sequence.</title>
        <authorList>
            <person name="Zhao Y."/>
            <person name="Du Z."/>
        </authorList>
    </citation>
    <scope>NUCLEOTIDE SEQUENCE [LARGE SCALE GENOMIC DNA]</scope>
    <source>
        <strain evidence="1 2">NE82</strain>
    </source>
</reference>
<dbReference type="PANTHER" id="PTHR34235:SF4">
    <property type="entry name" value="SLR0291 PROTEIN"/>
    <property type="match status" value="1"/>
</dbReference>
<dbReference type="PANTHER" id="PTHR34235">
    <property type="entry name" value="SLR1203 PROTEIN-RELATED"/>
    <property type="match status" value="1"/>
</dbReference>
<sequence>MDQSALYDEDVHAWALHQARVLRGLATAGLRLPNDLDLEHVAEEIEDLGNEQRFQVESNLGQALAHLIKIVALPEDQAVRHWAREARAFLRTAARRYRPSMRRAVEPAKIWAWACRDAADDLGADGHTVPALPREMPVALEDLVSEEADARALAARLADMLRAPPRT</sequence>
<dbReference type="InterPro" id="IPR002636">
    <property type="entry name" value="DUF29"/>
</dbReference>
<dbReference type="Pfam" id="PF01724">
    <property type="entry name" value="DUF29"/>
    <property type="match status" value="1"/>
</dbReference>
<dbReference type="RefSeq" id="WP_132294399.1">
    <property type="nucleotide sequence ID" value="NZ_SKBM01000026.1"/>
</dbReference>
<accession>A0A4R4D6H1</accession>
<comment type="caution">
    <text evidence="1">The sequence shown here is derived from an EMBL/GenBank/DDBJ whole genome shotgun (WGS) entry which is preliminary data.</text>
</comment>
<proteinExistence type="predicted"/>